<dbReference type="AlphaFoldDB" id="A0AAP0P4V1"/>
<keyword evidence="2" id="KW-1185">Reference proteome</keyword>
<evidence type="ECO:0000313" key="1">
    <source>
        <dbReference type="EMBL" id="KAK9131122.1"/>
    </source>
</evidence>
<dbReference type="Proteomes" id="UP001417504">
    <property type="component" value="Unassembled WGS sequence"/>
</dbReference>
<name>A0AAP0P4V1_9MAGN</name>
<dbReference type="EMBL" id="JBBNAE010000004">
    <property type="protein sequence ID" value="KAK9131122.1"/>
    <property type="molecule type" value="Genomic_DNA"/>
</dbReference>
<organism evidence="1 2">
    <name type="scientific">Stephania japonica</name>
    <dbReference type="NCBI Taxonomy" id="461633"/>
    <lineage>
        <taxon>Eukaryota</taxon>
        <taxon>Viridiplantae</taxon>
        <taxon>Streptophyta</taxon>
        <taxon>Embryophyta</taxon>
        <taxon>Tracheophyta</taxon>
        <taxon>Spermatophyta</taxon>
        <taxon>Magnoliopsida</taxon>
        <taxon>Ranunculales</taxon>
        <taxon>Menispermaceae</taxon>
        <taxon>Menispermoideae</taxon>
        <taxon>Cissampelideae</taxon>
        <taxon>Stephania</taxon>
    </lineage>
</organism>
<comment type="caution">
    <text evidence="1">The sequence shown here is derived from an EMBL/GenBank/DDBJ whole genome shotgun (WGS) entry which is preliminary data.</text>
</comment>
<proteinExistence type="predicted"/>
<gene>
    <name evidence="1" type="ORF">Sjap_011609</name>
</gene>
<accession>A0AAP0P4V1</accession>
<reference evidence="1 2" key="1">
    <citation type="submission" date="2024-01" db="EMBL/GenBank/DDBJ databases">
        <title>Genome assemblies of Stephania.</title>
        <authorList>
            <person name="Yang L."/>
        </authorList>
    </citation>
    <scope>NUCLEOTIDE SEQUENCE [LARGE SCALE GENOMIC DNA]</scope>
    <source>
        <strain evidence="1">QJT</strain>
        <tissue evidence="1">Leaf</tissue>
    </source>
</reference>
<evidence type="ECO:0000313" key="2">
    <source>
        <dbReference type="Proteomes" id="UP001417504"/>
    </source>
</evidence>
<protein>
    <submittedName>
        <fullName evidence="1">Uncharacterized protein</fullName>
    </submittedName>
</protein>
<sequence>MRIKHWFSAKDDTVVDLNYCIGDRIWFKILWTEDKWLDNKHLNAGTWWLRKKMRSHIITNHVWLYLTQYFRQCFIKKGARSQLMTHY</sequence>